<keyword evidence="4" id="KW-0418">Kinase</keyword>
<keyword evidence="4" id="KW-0808">Transferase</keyword>
<dbReference type="OrthoDB" id="9131849at2"/>
<dbReference type="GO" id="GO:0005737">
    <property type="term" value="C:cytoplasm"/>
    <property type="evidence" value="ECO:0007669"/>
    <property type="project" value="TreeGrafter"/>
</dbReference>
<dbReference type="AlphaFoldDB" id="A0A3M4VE84"/>
<dbReference type="EMBL" id="BLWA01000006">
    <property type="protein sequence ID" value="GFM92733.1"/>
    <property type="molecule type" value="Genomic_DNA"/>
</dbReference>
<dbReference type="Proteomes" id="UP000278332">
    <property type="component" value="Unassembled WGS sequence"/>
</dbReference>
<evidence type="ECO:0000256" key="1">
    <source>
        <dbReference type="ARBA" id="ARBA00023012"/>
    </source>
</evidence>
<dbReference type="GO" id="GO:0009927">
    <property type="term" value="F:histidine phosphotransfer kinase activity"/>
    <property type="evidence" value="ECO:0007669"/>
    <property type="project" value="InterPro"/>
</dbReference>
<accession>A0A3M4VE84</accession>
<dbReference type="Gene3D" id="1.20.120.160">
    <property type="entry name" value="HPT domain"/>
    <property type="match status" value="1"/>
</dbReference>
<evidence type="ECO:0000313" key="4">
    <source>
        <dbReference type="EMBL" id="GFM92733.1"/>
    </source>
</evidence>
<feature type="domain" description="HPt" evidence="3">
    <location>
        <begin position="17"/>
        <end position="112"/>
    </location>
</feature>
<protein>
    <submittedName>
        <fullName evidence="5">Hpt domain-containing protein</fullName>
    </submittedName>
    <submittedName>
        <fullName evidence="4">Sensor histidine kinase</fullName>
    </submittedName>
</protein>
<dbReference type="EMBL" id="RBRY01000180">
    <property type="protein sequence ID" value="RMR50110.1"/>
    <property type="molecule type" value="Genomic_DNA"/>
</dbReference>
<dbReference type="SUPFAM" id="SSF47226">
    <property type="entry name" value="Histidine-containing phosphotransfer domain, HPT domain"/>
    <property type="match status" value="1"/>
</dbReference>
<feature type="modified residue" description="Phosphohistidine" evidence="2">
    <location>
        <position position="58"/>
    </location>
</feature>
<dbReference type="PANTHER" id="PTHR28242">
    <property type="entry name" value="PHOSPHORELAY INTERMEDIATE PROTEIN YPD1"/>
    <property type="match status" value="1"/>
</dbReference>
<proteinExistence type="predicted"/>
<dbReference type="GeneID" id="93660020"/>
<keyword evidence="2" id="KW-0597">Phosphoprotein</keyword>
<reference evidence="5 6" key="1">
    <citation type="submission" date="2018-08" db="EMBL/GenBank/DDBJ databases">
        <title>Recombination of ecologically and evolutionarily significant loci maintains genetic cohesion in the Pseudomonas syringae species complex.</title>
        <authorList>
            <person name="Dillon M."/>
            <person name="Thakur S."/>
            <person name="Almeida R.N.D."/>
            <person name="Weir B.S."/>
            <person name="Guttman D.S."/>
        </authorList>
    </citation>
    <scope>NUCLEOTIDE SEQUENCE [LARGE SCALE GENOMIC DNA]</scope>
    <source>
        <strain evidence="5 6">ICMP 6917</strain>
    </source>
</reference>
<dbReference type="RefSeq" id="WP_025260889.1">
    <property type="nucleotide sequence ID" value="NZ_BLVX01000006.1"/>
</dbReference>
<dbReference type="PROSITE" id="PS50894">
    <property type="entry name" value="HPT"/>
    <property type="match status" value="1"/>
</dbReference>
<dbReference type="Proteomes" id="UP000614982">
    <property type="component" value="Unassembled WGS sequence"/>
</dbReference>
<dbReference type="GO" id="GO:0000160">
    <property type="term" value="P:phosphorelay signal transduction system"/>
    <property type="evidence" value="ECO:0007669"/>
    <property type="project" value="UniProtKB-KW"/>
</dbReference>
<dbReference type="InterPro" id="IPR036641">
    <property type="entry name" value="HPT_dom_sf"/>
</dbReference>
<dbReference type="CDD" id="cd00088">
    <property type="entry name" value="HPT"/>
    <property type="match status" value="1"/>
</dbReference>
<organism evidence="5 6">
    <name type="scientific">Pseudomonas cichorii</name>
    <dbReference type="NCBI Taxonomy" id="36746"/>
    <lineage>
        <taxon>Bacteria</taxon>
        <taxon>Pseudomonadati</taxon>
        <taxon>Pseudomonadota</taxon>
        <taxon>Gammaproteobacteria</taxon>
        <taxon>Pseudomonadales</taxon>
        <taxon>Pseudomonadaceae</taxon>
        <taxon>Pseudomonas</taxon>
    </lineage>
</organism>
<dbReference type="SMART" id="SM00073">
    <property type="entry name" value="HPT"/>
    <property type="match status" value="1"/>
</dbReference>
<sequence length="120" mass="13807">MSIHLDYSVLSVLQEVMEDEYPTLLDVFLKDSEQRVTQLRRAIDTELLDMQELSLTAHSFKGSSSNMGAVVLSDLCRQLEERARQQQRAGLEELIGLIDSEYLTIRRLFDAERQLFIGQT</sequence>
<evidence type="ECO:0000313" key="6">
    <source>
        <dbReference type="Proteomes" id="UP000278332"/>
    </source>
</evidence>
<keyword evidence="7" id="KW-1185">Reference proteome</keyword>
<comment type="caution">
    <text evidence="5">The sequence shown here is derived from an EMBL/GenBank/DDBJ whole genome shotgun (WGS) entry which is preliminary data.</text>
</comment>
<dbReference type="GO" id="GO:0043424">
    <property type="term" value="F:protein histidine kinase binding"/>
    <property type="evidence" value="ECO:0007669"/>
    <property type="project" value="InterPro"/>
</dbReference>
<keyword evidence="1" id="KW-0902">Two-component regulatory system</keyword>
<evidence type="ECO:0000313" key="5">
    <source>
        <dbReference type="EMBL" id="RMR50110.1"/>
    </source>
</evidence>
<dbReference type="Pfam" id="PF01627">
    <property type="entry name" value="Hpt"/>
    <property type="match status" value="1"/>
</dbReference>
<dbReference type="PANTHER" id="PTHR28242:SF52">
    <property type="entry name" value="PHOSPHORELAY INTERMEDIATE PROTEIN YPD1"/>
    <property type="match status" value="1"/>
</dbReference>
<dbReference type="InterPro" id="IPR045871">
    <property type="entry name" value="AHP1-5/YPD1"/>
</dbReference>
<reference evidence="4 7" key="2">
    <citation type="submission" date="2020-05" db="EMBL/GenBank/DDBJ databases">
        <title>Genetic diversity of Pseudomonas cichorii.</title>
        <authorList>
            <person name="Tani S."/>
            <person name="Yagi H."/>
            <person name="Hashimoto S."/>
            <person name="Iiyama K."/>
            <person name="Furuya N."/>
        </authorList>
    </citation>
    <scope>NUCLEOTIDE SEQUENCE [LARGE SCALE GENOMIC DNA]</scope>
    <source>
        <strain evidence="4 7">LMG 2162</strain>
    </source>
</reference>
<name>A0A3M4VE84_PSECI</name>
<evidence type="ECO:0000256" key="2">
    <source>
        <dbReference type="PROSITE-ProRule" id="PRU00110"/>
    </source>
</evidence>
<dbReference type="InterPro" id="IPR008207">
    <property type="entry name" value="Sig_transdc_His_kin_Hpt_dom"/>
</dbReference>
<gene>
    <name evidence="5" type="ORF">ALP84_01464</name>
    <name evidence="4" type="ORF">PSCICP_27050</name>
</gene>
<evidence type="ECO:0000313" key="7">
    <source>
        <dbReference type="Proteomes" id="UP000614982"/>
    </source>
</evidence>
<evidence type="ECO:0000259" key="3">
    <source>
        <dbReference type="PROSITE" id="PS50894"/>
    </source>
</evidence>